<feature type="domain" description="BTB" evidence="2">
    <location>
        <begin position="57"/>
        <end position="124"/>
    </location>
</feature>
<feature type="region of interest" description="Disordered" evidence="1">
    <location>
        <begin position="1"/>
        <end position="29"/>
    </location>
</feature>
<evidence type="ECO:0000313" key="4">
    <source>
        <dbReference type="Proteomes" id="UP000076532"/>
    </source>
</evidence>
<feature type="region of interest" description="Disordered" evidence="1">
    <location>
        <begin position="316"/>
        <end position="336"/>
    </location>
</feature>
<reference evidence="3 4" key="1">
    <citation type="journal article" date="2016" name="Mol. Biol. Evol.">
        <title>Comparative Genomics of Early-Diverging Mushroom-Forming Fungi Provides Insights into the Origins of Lignocellulose Decay Capabilities.</title>
        <authorList>
            <person name="Nagy L.G."/>
            <person name="Riley R."/>
            <person name="Tritt A."/>
            <person name="Adam C."/>
            <person name="Daum C."/>
            <person name="Floudas D."/>
            <person name="Sun H."/>
            <person name="Yadav J.S."/>
            <person name="Pangilinan J."/>
            <person name="Larsson K.H."/>
            <person name="Matsuura K."/>
            <person name="Barry K."/>
            <person name="Labutti K."/>
            <person name="Kuo R."/>
            <person name="Ohm R.A."/>
            <person name="Bhattacharya S.S."/>
            <person name="Shirouzu T."/>
            <person name="Yoshinaga Y."/>
            <person name="Martin F.M."/>
            <person name="Grigoriev I.V."/>
            <person name="Hibbett D.S."/>
        </authorList>
    </citation>
    <scope>NUCLEOTIDE SEQUENCE [LARGE SCALE GENOMIC DNA]</scope>
    <source>
        <strain evidence="3 4">CBS 109695</strain>
    </source>
</reference>
<dbReference type="AlphaFoldDB" id="A0A166G7Z9"/>
<dbReference type="PROSITE" id="PS50097">
    <property type="entry name" value="BTB"/>
    <property type="match status" value="1"/>
</dbReference>
<dbReference type="Pfam" id="PF00651">
    <property type="entry name" value="BTB"/>
    <property type="match status" value="1"/>
</dbReference>
<protein>
    <recommendedName>
        <fullName evidence="2">BTB domain-containing protein</fullName>
    </recommendedName>
</protein>
<feature type="compositionally biased region" description="Polar residues" evidence="1">
    <location>
        <begin position="1"/>
        <end position="22"/>
    </location>
</feature>
<dbReference type="Gene3D" id="3.30.710.10">
    <property type="entry name" value="Potassium Channel Kv1.1, Chain A"/>
    <property type="match status" value="1"/>
</dbReference>
<keyword evidence="4" id="KW-1185">Reference proteome</keyword>
<accession>A0A166G7Z9</accession>
<proteinExistence type="predicted"/>
<evidence type="ECO:0000313" key="3">
    <source>
        <dbReference type="EMBL" id="KZP17559.1"/>
    </source>
</evidence>
<evidence type="ECO:0000256" key="1">
    <source>
        <dbReference type="SAM" id="MobiDB-lite"/>
    </source>
</evidence>
<organism evidence="3 4">
    <name type="scientific">Athelia psychrophila</name>
    <dbReference type="NCBI Taxonomy" id="1759441"/>
    <lineage>
        <taxon>Eukaryota</taxon>
        <taxon>Fungi</taxon>
        <taxon>Dikarya</taxon>
        <taxon>Basidiomycota</taxon>
        <taxon>Agaricomycotina</taxon>
        <taxon>Agaricomycetes</taxon>
        <taxon>Agaricomycetidae</taxon>
        <taxon>Atheliales</taxon>
        <taxon>Atheliaceae</taxon>
        <taxon>Athelia</taxon>
    </lineage>
</organism>
<dbReference type="InterPro" id="IPR000210">
    <property type="entry name" value="BTB/POZ_dom"/>
</dbReference>
<evidence type="ECO:0000259" key="2">
    <source>
        <dbReference type="PROSITE" id="PS50097"/>
    </source>
</evidence>
<dbReference type="EMBL" id="KV417581">
    <property type="protein sequence ID" value="KZP17559.1"/>
    <property type="molecule type" value="Genomic_DNA"/>
</dbReference>
<name>A0A166G7Z9_9AGAM</name>
<sequence>MSSILTSAPPSPSLVSFGSTRASPPLEPTELDLPAVQANTELEAKRTRHSQYYFKDGNVVFSIEDVLYNVHRYFFERDSSHFRSILESVQGVVEKNPIVLPGVSCSDFDEFLAILYPIDFRRPTEKTTAQWTSVLHLAAKWGFESIQLLAIDKLTATAIHIDKIVLGRRYGISDWLPGAYEAVCTRADPLTVEEGMKLGVEDIIKISAARQVYGCAKARYETKHLSGDLGVIFKLEKPFEERSVGSTDIEDDSINILEDQIVAVQAELAAFPTPATTICQNYPNQNYRCADYGYGITHSNCCPACRGPTESDERRLKREDKEDKERRLKDLKEKRDVQQRDLVEKQERMTLFR</sequence>
<gene>
    <name evidence="3" type="ORF">FIBSPDRAFT_830342</name>
</gene>
<dbReference type="OrthoDB" id="2367075at2759"/>
<dbReference type="SUPFAM" id="SSF54695">
    <property type="entry name" value="POZ domain"/>
    <property type="match status" value="1"/>
</dbReference>
<dbReference type="Proteomes" id="UP000076532">
    <property type="component" value="Unassembled WGS sequence"/>
</dbReference>
<dbReference type="InterPro" id="IPR011333">
    <property type="entry name" value="SKP1/BTB/POZ_sf"/>
</dbReference>
<dbReference type="SMART" id="SM00225">
    <property type="entry name" value="BTB"/>
    <property type="match status" value="1"/>
</dbReference>